<dbReference type="InterPro" id="IPR036388">
    <property type="entry name" value="WH-like_DNA-bd_sf"/>
</dbReference>
<evidence type="ECO:0000313" key="6">
    <source>
        <dbReference type="Proteomes" id="UP001500866"/>
    </source>
</evidence>
<dbReference type="RefSeq" id="WP_343812955.1">
    <property type="nucleotide sequence ID" value="NZ_BAAADS010000015.1"/>
</dbReference>
<dbReference type="InterPro" id="IPR018356">
    <property type="entry name" value="Tscrpt_reg_HTH_DeoR_CS"/>
</dbReference>
<dbReference type="InterPro" id="IPR001034">
    <property type="entry name" value="DeoR_HTH"/>
</dbReference>
<evidence type="ECO:0000256" key="1">
    <source>
        <dbReference type="ARBA" id="ARBA00023015"/>
    </source>
</evidence>
<evidence type="ECO:0000256" key="3">
    <source>
        <dbReference type="ARBA" id="ARBA00023163"/>
    </source>
</evidence>
<dbReference type="PROSITE" id="PS51000">
    <property type="entry name" value="HTH_DEOR_2"/>
    <property type="match status" value="1"/>
</dbReference>
<dbReference type="PRINTS" id="PR00037">
    <property type="entry name" value="HTHLACR"/>
</dbReference>
<dbReference type="PANTHER" id="PTHR30363">
    <property type="entry name" value="HTH-TYPE TRANSCRIPTIONAL REGULATOR SRLR-RELATED"/>
    <property type="match status" value="1"/>
</dbReference>
<evidence type="ECO:0000313" key="5">
    <source>
        <dbReference type="EMBL" id="GAA0604248.1"/>
    </source>
</evidence>
<protein>
    <submittedName>
        <fullName evidence="5">DeoR/GlpR family DNA-binding transcription regulator</fullName>
    </submittedName>
</protein>
<dbReference type="PROSITE" id="PS00894">
    <property type="entry name" value="HTH_DEOR_1"/>
    <property type="match status" value="1"/>
</dbReference>
<dbReference type="PANTHER" id="PTHR30363:SF56">
    <property type="entry name" value="TRANSCRIPTIONAL REGULATOR, DEOR FAMILY"/>
    <property type="match status" value="1"/>
</dbReference>
<comment type="caution">
    <text evidence="5">The sequence shown here is derived from an EMBL/GenBank/DDBJ whole genome shotgun (WGS) entry which is preliminary data.</text>
</comment>
<dbReference type="Pfam" id="PF00455">
    <property type="entry name" value="DeoRC"/>
    <property type="match status" value="1"/>
</dbReference>
<dbReference type="InterPro" id="IPR050313">
    <property type="entry name" value="Carb_Metab_HTH_regulators"/>
</dbReference>
<dbReference type="Gene3D" id="3.40.50.1360">
    <property type="match status" value="1"/>
</dbReference>
<evidence type="ECO:0000256" key="2">
    <source>
        <dbReference type="ARBA" id="ARBA00023125"/>
    </source>
</evidence>
<dbReference type="InterPro" id="IPR036390">
    <property type="entry name" value="WH_DNA-bd_sf"/>
</dbReference>
<dbReference type="SUPFAM" id="SSF100950">
    <property type="entry name" value="NagB/RpiA/CoA transferase-like"/>
    <property type="match status" value="1"/>
</dbReference>
<proteinExistence type="predicted"/>
<keyword evidence="3" id="KW-0804">Transcription</keyword>
<name>A0ABP3R740_9BACI</name>
<sequence>MLTTERHQTILNLLQDKQTITLQDIIDKTNASESTIRRDLSTLENNGELARIHGGATLTERKRKEYSITEKSAKNIQEKRAIAKHAASFVSDGDCIFLDAGTTTLQLIPFLKEKDVVVVTNGLTHLDALIENDIQTYLTGGLIKSKTSALIGPQAIQSLKNYRFDKCFLGVNGYHILYGYTTPDPDEAHVKYTASTMAKKSYVLADHAKYNQVSFAKIYDLSDAALITGNLQKNEIQHLAERTDVTEVST</sequence>
<dbReference type="InterPro" id="IPR037171">
    <property type="entry name" value="NagB/RpiA_transferase-like"/>
</dbReference>
<dbReference type="SMART" id="SM01134">
    <property type="entry name" value="DeoRC"/>
    <property type="match status" value="1"/>
</dbReference>
<accession>A0ABP3R740</accession>
<keyword evidence="1" id="KW-0805">Transcription regulation</keyword>
<reference evidence="6" key="1">
    <citation type="journal article" date="2019" name="Int. J. Syst. Evol. Microbiol.">
        <title>The Global Catalogue of Microorganisms (GCM) 10K type strain sequencing project: providing services to taxonomists for standard genome sequencing and annotation.</title>
        <authorList>
            <consortium name="The Broad Institute Genomics Platform"/>
            <consortium name="The Broad Institute Genome Sequencing Center for Infectious Disease"/>
            <person name="Wu L."/>
            <person name="Ma J."/>
        </authorList>
    </citation>
    <scope>NUCLEOTIDE SEQUENCE [LARGE SCALE GENOMIC DNA]</scope>
    <source>
        <strain evidence="6">JCM 15395</strain>
    </source>
</reference>
<dbReference type="SUPFAM" id="SSF46785">
    <property type="entry name" value="Winged helix' DNA-binding domain"/>
    <property type="match status" value="1"/>
</dbReference>
<gene>
    <name evidence="5" type="ORF">GCM10009001_21780</name>
</gene>
<evidence type="ECO:0000259" key="4">
    <source>
        <dbReference type="PROSITE" id="PS51000"/>
    </source>
</evidence>
<organism evidence="5 6">
    <name type="scientific">Virgibacillus siamensis</name>
    <dbReference type="NCBI Taxonomy" id="480071"/>
    <lineage>
        <taxon>Bacteria</taxon>
        <taxon>Bacillati</taxon>
        <taxon>Bacillota</taxon>
        <taxon>Bacilli</taxon>
        <taxon>Bacillales</taxon>
        <taxon>Bacillaceae</taxon>
        <taxon>Virgibacillus</taxon>
    </lineage>
</organism>
<keyword evidence="6" id="KW-1185">Reference proteome</keyword>
<feature type="domain" description="HTH deoR-type" evidence="4">
    <location>
        <begin position="3"/>
        <end position="58"/>
    </location>
</feature>
<dbReference type="EMBL" id="BAAADS010000015">
    <property type="protein sequence ID" value="GAA0604248.1"/>
    <property type="molecule type" value="Genomic_DNA"/>
</dbReference>
<dbReference type="InterPro" id="IPR014036">
    <property type="entry name" value="DeoR-like_C"/>
</dbReference>
<dbReference type="GO" id="GO:0003677">
    <property type="term" value="F:DNA binding"/>
    <property type="evidence" value="ECO:0007669"/>
    <property type="project" value="UniProtKB-KW"/>
</dbReference>
<keyword evidence="2 5" id="KW-0238">DNA-binding</keyword>
<dbReference type="Proteomes" id="UP001500866">
    <property type="component" value="Unassembled WGS sequence"/>
</dbReference>
<dbReference type="Gene3D" id="1.10.10.10">
    <property type="entry name" value="Winged helix-like DNA-binding domain superfamily/Winged helix DNA-binding domain"/>
    <property type="match status" value="1"/>
</dbReference>
<dbReference type="SMART" id="SM00420">
    <property type="entry name" value="HTH_DEOR"/>
    <property type="match status" value="1"/>
</dbReference>
<dbReference type="Pfam" id="PF08220">
    <property type="entry name" value="HTH_DeoR"/>
    <property type="match status" value="1"/>
</dbReference>